<proteinExistence type="predicted"/>
<keyword evidence="2" id="KW-1185">Reference proteome</keyword>
<dbReference type="OrthoDB" id="2933464at2759"/>
<reference evidence="1" key="1">
    <citation type="submission" date="2016-03" db="EMBL/GenBank/DDBJ databases">
        <title>Draft genome sequence of Rosellinia necatrix.</title>
        <authorList>
            <person name="Kanematsu S."/>
        </authorList>
    </citation>
    <scope>NUCLEOTIDE SEQUENCE [LARGE SCALE GENOMIC DNA]</scope>
    <source>
        <strain evidence="1">W97</strain>
    </source>
</reference>
<organism evidence="1">
    <name type="scientific">Rosellinia necatrix</name>
    <name type="common">White root-rot fungus</name>
    <dbReference type="NCBI Taxonomy" id="77044"/>
    <lineage>
        <taxon>Eukaryota</taxon>
        <taxon>Fungi</taxon>
        <taxon>Dikarya</taxon>
        <taxon>Ascomycota</taxon>
        <taxon>Pezizomycotina</taxon>
        <taxon>Sordariomycetes</taxon>
        <taxon>Xylariomycetidae</taxon>
        <taxon>Xylariales</taxon>
        <taxon>Xylariaceae</taxon>
        <taxon>Rosellinia</taxon>
    </lineage>
</organism>
<dbReference type="EMBL" id="DF977503">
    <property type="protein sequence ID" value="GAP91260.1"/>
    <property type="molecule type" value="Genomic_DNA"/>
</dbReference>
<name>A0A1W2TRZ9_ROSNE</name>
<dbReference type="GO" id="GO:0016740">
    <property type="term" value="F:transferase activity"/>
    <property type="evidence" value="ECO:0007669"/>
    <property type="project" value="UniProtKB-KW"/>
</dbReference>
<dbReference type="Proteomes" id="UP000054516">
    <property type="component" value="Unassembled WGS sequence"/>
</dbReference>
<protein>
    <submittedName>
        <fullName evidence="1">Putative phosphotransferase enzyme family protein</fullName>
    </submittedName>
</protein>
<evidence type="ECO:0000313" key="2">
    <source>
        <dbReference type="Proteomes" id="UP000054516"/>
    </source>
</evidence>
<evidence type="ECO:0000313" key="1">
    <source>
        <dbReference type="EMBL" id="GAP91260.1"/>
    </source>
</evidence>
<gene>
    <name evidence="1" type="ORF">SAMD00023353_5800490</name>
</gene>
<accession>A0A1W2TRZ9</accession>
<dbReference type="OMA" id="NDANHNF"/>
<keyword evidence="1" id="KW-0808">Transferase</keyword>
<dbReference type="AlphaFoldDB" id="A0A1W2TRZ9"/>
<sequence length="116" mass="12471">MGHGISVKTVKAFLKAVPFSRIVQKAQTATVGSRLFPSRTPKNDANHNFRIDRGAEVNGKVEMILQANKNASNPKVKEAAQKNSHAILAKGYADPTNDPDGDAAEEALAADFEARK</sequence>